<organism evidence="1 2">
    <name type="scientific">Zostera marina</name>
    <name type="common">Eelgrass</name>
    <dbReference type="NCBI Taxonomy" id="29655"/>
    <lineage>
        <taxon>Eukaryota</taxon>
        <taxon>Viridiplantae</taxon>
        <taxon>Streptophyta</taxon>
        <taxon>Embryophyta</taxon>
        <taxon>Tracheophyta</taxon>
        <taxon>Spermatophyta</taxon>
        <taxon>Magnoliopsida</taxon>
        <taxon>Liliopsida</taxon>
        <taxon>Zosteraceae</taxon>
        <taxon>Zostera</taxon>
    </lineage>
</organism>
<name>A0A0K9Q4Y6_ZOSMR</name>
<evidence type="ECO:0000313" key="1">
    <source>
        <dbReference type="EMBL" id="KMZ75525.1"/>
    </source>
</evidence>
<dbReference type="AlphaFoldDB" id="A0A0K9Q4Y6"/>
<keyword evidence="2" id="KW-1185">Reference proteome</keyword>
<comment type="caution">
    <text evidence="1">The sequence shown here is derived from an EMBL/GenBank/DDBJ whole genome shotgun (WGS) entry which is preliminary data.</text>
</comment>
<dbReference type="Proteomes" id="UP000036987">
    <property type="component" value="Unassembled WGS sequence"/>
</dbReference>
<accession>A0A0K9Q4Y6</accession>
<protein>
    <submittedName>
        <fullName evidence="1">Uncharacterized protein</fullName>
    </submittedName>
</protein>
<sequence length="99" mass="11205">MSSGSLRVDDRDKNLSTELLPLEMPMSVVNEMPKMILSPNLEVVLDKCSDRISLPHDMDTISLLGSLSLISSSSEGEVIRRWEPIHQIQLKLRQTSTWK</sequence>
<reference evidence="2" key="1">
    <citation type="journal article" date="2016" name="Nature">
        <title>The genome of the seagrass Zostera marina reveals angiosperm adaptation to the sea.</title>
        <authorList>
            <person name="Olsen J.L."/>
            <person name="Rouze P."/>
            <person name="Verhelst B."/>
            <person name="Lin Y.-C."/>
            <person name="Bayer T."/>
            <person name="Collen J."/>
            <person name="Dattolo E."/>
            <person name="De Paoli E."/>
            <person name="Dittami S."/>
            <person name="Maumus F."/>
            <person name="Michel G."/>
            <person name="Kersting A."/>
            <person name="Lauritano C."/>
            <person name="Lohaus R."/>
            <person name="Toepel M."/>
            <person name="Tonon T."/>
            <person name="Vanneste K."/>
            <person name="Amirebrahimi M."/>
            <person name="Brakel J."/>
            <person name="Bostroem C."/>
            <person name="Chovatia M."/>
            <person name="Grimwood J."/>
            <person name="Jenkins J.W."/>
            <person name="Jueterbock A."/>
            <person name="Mraz A."/>
            <person name="Stam W.T."/>
            <person name="Tice H."/>
            <person name="Bornberg-Bauer E."/>
            <person name="Green P.J."/>
            <person name="Pearson G.A."/>
            <person name="Procaccini G."/>
            <person name="Duarte C.M."/>
            <person name="Schmutz J."/>
            <person name="Reusch T.B.H."/>
            <person name="Van de Peer Y."/>
        </authorList>
    </citation>
    <scope>NUCLEOTIDE SEQUENCE [LARGE SCALE GENOMIC DNA]</scope>
    <source>
        <strain evidence="2">cv. Finnish</strain>
    </source>
</reference>
<gene>
    <name evidence="1" type="ORF">ZOSMA_113G00100</name>
</gene>
<proteinExistence type="predicted"/>
<dbReference type="EMBL" id="LFYR01000158">
    <property type="protein sequence ID" value="KMZ75525.1"/>
    <property type="molecule type" value="Genomic_DNA"/>
</dbReference>
<evidence type="ECO:0000313" key="2">
    <source>
        <dbReference type="Proteomes" id="UP000036987"/>
    </source>
</evidence>